<evidence type="ECO:0000313" key="3">
    <source>
        <dbReference type="Proteomes" id="UP000032737"/>
    </source>
</evidence>
<sequence>MTKDIKSNVIMCFVFLIGFSLLVLFLVGSLQNEDRKNSYLNELQFVIDEIKEKHPTLVLYRVSVFETSENTYYSITYLMDSIKEEAIYNESSKTLLYLSQLNHSETILYEVIEKEMKDATHVYLYELNLFD</sequence>
<dbReference type="EMBL" id="FO681348">
    <property type="protein sequence ID" value="CCV65171.1"/>
    <property type="molecule type" value="Genomic_DNA"/>
</dbReference>
<dbReference type="STRING" id="61635.BN85301500"/>
<dbReference type="AlphaFoldDB" id="U4KMB5"/>
<accession>U4KMB5</accession>
<organism evidence="2 3">
    <name type="scientific">Acholeplasma brassicae</name>
    <dbReference type="NCBI Taxonomy" id="61635"/>
    <lineage>
        <taxon>Bacteria</taxon>
        <taxon>Bacillati</taxon>
        <taxon>Mycoplasmatota</taxon>
        <taxon>Mollicutes</taxon>
        <taxon>Acholeplasmatales</taxon>
        <taxon>Acholeplasmataceae</taxon>
        <taxon>Acholeplasma</taxon>
    </lineage>
</organism>
<dbReference type="Proteomes" id="UP000032737">
    <property type="component" value="Chromosome"/>
</dbReference>
<proteinExistence type="predicted"/>
<dbReference type="RefSeq" id="WP_030004039.1">
    <property type="nucleotide sequence ID" value="NC_022549.1"/>
</dbReference>
<dbReference type="HOGENOM" id="CLU_1922940_0_0_14"/>
<feature type="transmembrane region" description="Helical" evidence="1">
    <location>
        <begin position="9"/>
        <end position="30"/>
    </location>
</feature>
<keyword evidence="1" id="KW-0472">Membrane</keyword>
<evidence type="ECO:0000313" key="2">
    <source>
        <dbReference type="EMBL" id="CCV65171.1"/>
    </source>
</evidence>
<protein>
    <submittedName>
        <fullName evidence="2">Uncharacterized protein</fullName>
    </submittedName>
</protein>
<evidence type="ECO:0000256" key="1">
    <source>
        <dbReference type="SAM" id="Phobius"/>
    </source>
</evidence>
<gene>
    <name evidence="2" type="ORF">BN85301500</name>
</gene>
<reference evidence="2 3" key="1">
    <citation type="journal article" date="2013" name="J. Mol. Microbiol. Biotechnol.">
        <title>Analysis of the Complete Genomes of Acholeplasma brassicae , A. palmae and A. laidlawii and Their Comparison to the Obligate Parasites from ' Candidatus Phytoplasma'.</title>
        <authorList>
            <person name="Kube M."/>
            <person name="Siewert C."/>
            <person name="Migdoll A.M."/>
            <person name="Duduk B."/>
            <person name="Holz S."/>
            <person name="Rabus R."/>
            <person name="Seemuller E."/>
            <person name="Mitrovic J."/>
            <person name="Muller I."/>
            <person name="Buttner C."/>
            <person name="Reinhardt R."/>
        </authorList>
    </citation>
    <scope>NUCLEOTIDE SEQUENCE [LARGE SCALE GENOMIC DNA]</scope>
    <source>
        <strain evidence="3">0502</strain>
    </source>
</reference>
<keyword evidence="1" id="KW-0812">Transmembrane</keyword>
<keyword evidence="1" id="KW-1133">Transmembrane helix</keyword>
<keyword evidence="3" id="KW-1185">Reference proteome</keyword>
<dbReference type="KEGG" id="abra:BN85301500"/>
<name>U4KMB5_9MOLU</name>